<proteinExistence type="predicted"/>
<keyword evidence="1" id="KW-1133">Transmembrane helix</keyword>
<feature type="transmembrane region" description="Helical" evidence="1">
    <location>
        <begin position="101"/>
        <end position="121"/>
    </location>
</feature>
<name>F2L791_PSEUX</name>
<dbReference type="RefSeq" id="WP_014203953.1">
    <property type="nucleotide sequence ID" value="NC_016601.1"/>
</dbReference>
<organism evidence="2">
    <name type="scientific">Pseudonocardia dioxanivorans (strain ATCC 55486 / DSM 44775 / JCM 13855 / CB1190)</name>
    <dbReference type="NCBI Taxonomy" id="675635"/>
    <lineage>
        <taxon>Bacteria</taxon>
        <taxon>Bacillati</taxon>
        <taxon>Actinomycetota</taxon>
        <taxon>Actinomycetes</taxon>
        <taxon>Pseudonocardiales</taxon>
        <taxon>Pseudonocardiaceae</taxon>
        <taxon>Pseudonocardia</taxon>
    </lineage>
</organism>
<geneLocation type="plasmid" evidence="2">
    <name>pPSED02</name>
</geneLocation>
<evidence type="ECO:0000313" key="2">
    <source>
        <dbReference type="EMBL" id="AEA29064.1"/>
    </source>
</evidence>
<feature type="transmembrane region" description="Helical" evidence="1">
    <location>
        <begin position="29"/>
        <end position="48"/>
    </location>
</feature>
<protein>
    <submittedName>
        <fullName evidence="2">Uncharacterized protein</fullName>
    </submittedName>
</protein>
<keyword evidence="1" id="KW-0812">Transmembrane</keyword>
<reference evidence="2" key="1">
    <citation type="journal article" date="2011" name="J. Bacteriol.">
        <title>Genome sequence of the 1,4-dioxane-degrading Pseudonocardia dioxanivorans strain CB1190.</title>
        <authorList>
            <person name="Sales C.M."/>
            <person name="Mahendra S."/>
            <person name="Grostern A."/>
            <person name="Parales R.E."/>
            <person name="Goodwin L.A."/>
            <person name="Woyke T."/>
            <person name="Nolan M."/>
            <person name="Lapidus A."/>
            <person name="Chertkov O."/>
            <person name="Ovchinnikova G."/>
            <person name="Sczyrba A."/>
            <person name="Alvarez-Cohen L."/>
        </authorList>
    </citation>
    <scope>NUCLEOTIDE SEQUENCE</scope>
    <source>
        <strain evidence="2">CB1190</strain>
        <plasmid evidence="2">pPSED02</plasmid>
    </source>
</reference>
<evidence type="ECO:0000256" key="1">
    <source>
        <dbReference type="SAM" id="Phobius"/>
    </source>
</evidence>
<accession>F2L791</accession>
<keyword evidence="2" id="KW-0614">Plasmid</keyword>
<sequence>MNWGVASICAVALVVGAWTYWHKDAPKFTTFLFLVGGIGFGGALGKWIGDHLSQALGTVGTTTGTLIGFSTSAIVAAIGLVATLEVVVKGMHPKRAKPKRWHPWLALALPLIVTATGVPVITQLMHAFASGVGNVGSALSNLGLGG</sequence>
<keyword evidence="1" id="KW-0472">Membrane</keyword>
<dbReference type="EMBL" id="CP002597">
    <property type="protein sequence ID" value="AEA29064.1"/>
    <property type="molecule type" value="Genomic_DNA"/>
</dbReference>
<feature type="transmembrane region" description="Helical" evidence="1">
    <location>
        <begin position="55"/>
        <end position="81"/>
    </location>
</feature>
<gene>
    <name evidence="2" type="ORF">Psed_7007</name>
</gene>
<dbReference type="AlphaFoldDB" id="F2L791"/>